<dbReference type="RefSeq" id="WP_091004211.1">
    <property type="nucleotide sequence ID" value="NZ_FOSD01000009.1"/>
</dbReference>
<keyword evidence="3" id="KW-1185">Reference proteome</keyword>
<sequence>MNNRIINDPVYGELWEHYVNRIEETIGKALESHSRTLALRFDLRLPEIDNESFGGTDSKVITRFFQSLREQIKADVLRKKKNNKRSHQTSVRYVWVREFEQRGIKPHYHILLLLNKDTYCAPGKYDPDIHNLAFMIKDAWCRALWLEEANLMQDHYLAHFPVEPFVWLDVNKPDLNSSYQKLRHRSLYLAKVRSKHNEDGFRNFGTSQG</sequence>
<name>A0A1I4BWV8_9GAMM</name>
<comment type="caution">
    <text evidence="2">The sequence shown here is derived from an EMBL/GenBank/DDBJ whole genome shotgun (WGS) entry which is preliminary data.</text>
</comment>
<reference evidence="2 3" key="1">
    <citation type="submission" date="2016-10" db="EMBL/GenBank/DDBJ databases">
        <authorList>
            <person name="Varghese N."/>
            <person name="Submissions S."/>
        </authorList>
    </citation>
    <scope>NUCLEOTIDE SEQUENCE [LARGE SCALE GENOMIC DNA]</scope>
    <source>
        <strain evidence="2 3">YR512</strain>
    </source>
</reference>
<dbReference type="InterPro" id="IPR057271">
    <property type="entry name" value="YagK_YfjJ_C"/>
</dbReference>
<evidence type="ECO:0000259" key="1">
    <source>
        <dbReference type="Pfam" id="PF11726"/>
    </source>
</evidence>
<proteinExistence type="predicted"/>
<dbReference type="Proteomes" id="UP000198841">
    <property type="component" value="Unassembled WGS sequence"/>
</dbReference>
<protein>
    <recommendedName>
        <fullName evidence="1">YagK/YfjJ C-terminal domain-containing protein</fullName>
    </recommendedName>
</protein>
<dbReference type="Pfam" id="PF11726">
    <property type="entry name" value="YagK_YfjJ_C"/>
    <property type="match status" value="1"/>
</dbReference>
<dbReference type="EMBL" id="FOSD01000009">
    <property type="protein sequence ID" value="SFK73023.1"/>
    <property type="molecule type" value="Genomic_DNA"/>
</dbReference>
<evidence type="ECO:0000313" key="3">
    <source>
        <dbReference type="Proteomes" id="UP000198841"/>
    </source>
</evidence>
<evidence type="ECO:0000313" key="2">
    <source>
        <dbReference type="EMBL" id="SFK73023.1"/>
    </source>
</evidence>
<gene>
    <name evidence="2" type="ORF">SAMN05518863_109183</name>
</gene>
<accession>A0A1I4BWV8</accession>
<feature type="domain" description="YagK/YfjJ C-terminal" evidence="1">
    <location>
        <begin position="30"/>
        <end position="207"/>
    </location>
</feature>
<organism evidence="2 3">
    <name type="scientific">Candidatus Pantoea symbiotica</name>
    <dbReference type="NCBI Taxonomy" id="1884370"/>
    <lineage>
        <taxon>Bacteria</taxon>
        <taxon>Pseudomonadati</taxon>
        <taxon>Pseudomonadota</taxon>
        <taxon>Gammaproteobacteria</taxon>
        <taxon>Enterobacterales</taxon>
        <taxon>Erwiniaceae</taxon>
        <taxon>Pantoea</taxon>
    </lineage>
</organism>